<feature type="compositionally biased region" description="Polar residues" evidence="1">
    <location>
        <begin position="214"/>
        <end position="224"/>
    </location>
</feature>
<feature type="region of interest" description="Disordered" evidence="1">
    <location>
        <begin position="1"/>
        <end position="58"/>
    </location>
</feature>
<keyword evidence="3" id="KW-1185">Reference proteome</keyword>
<reference evidence="2" key="2">
    <citation type="journal article" date="2020" name="Nat. Commun.">
        <title>Large-scale genome sequencing of mycorrhizal fungi provides insights into the early evolution of symbiotic traits.</title>
        <authorList>
            <person name="Miyauchi S."/>
            <person name="Kiss E."/>
            <person name="Kuo A."/>
            <person name="Drula E."/>
            <person name="Kohler A."/>
            <person name="Sanchez-Garcia M."/>
            <person name="Morin E."/>
            <person name="Andreopoulos B."/>
            <person name="Barry K.W."/>
            <person name="Bonito G."/>
            <person name="Buee M."/>
            <person name="Carver A."/>
            <person name="Chen C."/>
            <person name="Cichocki N."/>
            <person name="Clum A."/>
            <person name="Culley D."/>
            <person name="Crous P.W."/>
            <person name="Fauchery L."/>
            <person name="Girlanda M."/>
            <person name="Hayes R.D."/>
            <person name="Keri Z."/>
            <person name="LaButti K."/>
            <person name="Lipzen A."/>
            <person name="Lombard V."/>
            <person name="Magnuson J."/>
            <person name="Maillard F."/>
            <person name="Murat C."/>
            <person name="Nolan M."/>
            <person name="Ohm R.A."/>
            <person name="Pangilinan J."/>
            <person name="Pereira M.F."/>
            <person name="Perotto S."/>
            <person name="Peter M."/>
            <person name="Pfister S."/>
            <person name="Riley R."/>
            <person name="Sitrit Y."/>
            <person name="Stielow J.B."/>
            <person name="Szollosi G."/>
            <person name="Zifcakova L."/>
            <person name="Stursova M."/>
            <person name="Spatafora J.W."/>
            <person name="Tedersoo L."/>
            <person name="Vaario L.M."/>
            <person name="Yamada A."/>
            <person name="Yan M."/>
            <person name="Wang P."/>
            <person name="Xu J."/>
            <person name="Bruns T."/>
            <person name="Baldrian P."/>
            <person name="Vilgalys R."/>
            <person name="Dunand C."/>
            <person name="Henrissat B."/>
            <person name="Grigoriev I.V."/>
            <person name="Hibbett D."/>
            <person name="Nagy L.G."/>
            <person name="Martin F.M."/>
        </authorList>
    </citation>
    <scope>NUCLEOTIDE SEQUENCE</scope>
    <source>
        <strain evidence="2">BED1</strain>
    </source>
</reference>
<feature type="compositionally biased region" description="Low complexity" evidence="1">
    <location>
        <begin position="41"/>
        <end position="51"/>
    </location>
</feature>
<reference evidence="2" key="1">
    <citation type="submission" date="2019-10" db="EMBL/GenBank/DDBJ databases">
        <authorList>
            <consortium name="DOE Joint Genome Institute"/>
            <person name="Kuo A."/>
            <person name="Miyauchi S."/>
            <person name="Kiss E."/>
            <person name="Drula E."/>
            <person name="Kohler A."/>
            <person name="Sanchez-Garcia M."/>
            <person name="Andreopoulos B."/>
            <person name="Barry K.W."/>
            <person name="Bonito G."/>
            <person name="Buee M."/>
            <person name="Carver A."/>
            <person name="Chen C."/>
            <person name="Cichocki N."/>
            <person name="Clum A."/>
            <person name="Culley D."/>
            <person name="Crous P.W."/>
            <person name="Fauchery L."/>
            <person name="Girlanda M."/>
            <person name="Hayes R."/>
            <person name="Keri Z."/>
            <person name="LaButti K."/>
            <person name="Lipzen A."/>
            <person name="Lombard V."/>
            <person name="Magnuson J."/>
            <person name="Maillard F."/>
            <person name="Morin E."/>
            <person name="Murat C."/>
            <person name="Nolan M."/>
            <person name="Ohm R."/>
            <person name="Pangilinan J."/>
            <person name="Pereira M."/>
            <person name="Perotto S."/>
            <person name="Peter M."/>
            <person name="Riley R."/>
            <person name="Sitrit Y."/>
            <person name="Stielow B."/>
            <person name="Szollosi G."/>
            <person name="Zifcakova L."/>
            <person name="Stursova M."/>
            <person name="Spatafora J.W."/>
            <person name="Tedersoo L."/>
            <person name="Vaario L.-M."/>
            <person name="Yamada A."/>
            <person name="Yan M."/>
            <person name="Wang P."/>
            <person name="Xu J."/>
            <person name="Bruns T."/>
            <person name="Baldrian P."/>
            <person name="Vilgalys R."/>
            <person name="Henrissat B."/>
            <person name="Grigoriev I.V."/>
            <person name="Hibbett D."/>
            <person name="Nagy L.G."/>
            <person name="Martin F.M."/>
        </authorList>
    </citation>
    <scope>NUCLEOTIDE SEQUENCE</scope>
    <source>
        <strain evidence="2">BED1</strain>
    </source>
</reference>
<accession>A0AAD4GJI1</accession>
<evidence type="ECO:0000313" key="2">
    <source>
        <dbReference type="EMBL" id="KAF8448921.1"/>
    </source>
</evidence>
<name>A0AAD4GJI1_BOLED</name>
<dbReference type="AlphaFoldDB" id="A0AAD4GJI1"/>
<feature type="compositionally biased region" description="Pro residues" evidence="1">
    <location>
        <begin position="176"/>
        <end position="190"/>
    </location>
</feature>
<sequence>MSDRASSSPPAPVPTLQQNHETPVQVKGGISRRRLHHVVPKSEAPSSSPSRSVRRTTAQRRAFLRDEPLAGEVEPHRVYCLECEKWIKLSLHTEYAISNWTSHKQRCPASSTTARPVRCTPSKPNFSPGSRVATTERQIVLLNDPQVKRFSTRQVHCRSCKTVVALEGEVTCIPRIPAPITPEGPSPRVFPPTSTSSTHSQARSARSPTPAGEDSQSTETTVVAESSPAAGVKRGRDEETEEEAARPTNRPRTETHKPPESVLGWLVQPLKEFTRGFREGLGST</sequence>
<protein>
    <submittedName>
        <fullName evidence="2">Uncharacterized protein</fullName>
    </submittedName>
</protein>
<feature type="region of interest" description="Disordered" evidence="1">
    <location>
        <begin position="175"/>
        <end position="265"/>
    </location>
</feature>
<feature type="region of interest" description="Disordered" evidence="1">
    <location>
        <begin position="106"/>
        <end position="132"/>
    </location>
</feature>
<feature type="compositionally biased region" description="Polar residues" evidence="1">
    <location>
        <begin position="192"/>
        <end position="207"/>
    </location>
</feature>
<proteinExistence type="predicted"/>
<feature type="compositionally biased region" description="Polar residues" evidence="1">
    <location>
        <begin position="122"/>
        <end position="132"/>
    </location>
</feature>
<comment type="caution">
    <text evidence="2">The sequence shown here is derived from an EMBL/GenBank/DDBJ whole genome shotgun (WGS) entry which is preliminary data.</text>
</comment>
<gene>
    <name evidence="2" type="ORF">L210DRAFT_3523478</name>
</gene>
<feature type="compositionally biased region" description="Basic residues" evidence="1">
    <location>
        <begin position="30"/>
        <end position="39"/>
    </location>
</feature>
<evidence type="ECO:0000256" key="1">
    <source>
        <dbReference type="SAM" id="MobiDB-lite"/>
    </source>
</evidence>
<dbReference type="Proteomes" id="UP001194468">
    <property type="component" value="Unassembled WGS sequence"/>
</dbReference>
<dbReference type="EMBL" id="WHUW01000003">
    <property type="protein sequence ID" value="KAF8448921.1"/>
    <property type="molecule type" value="Genomic_DNA"/>
</dbReference>
<evidence type="ECO:0000313" key="3">
    <source>
        <dbReference type="Proteomes" id="UP001194468"/>
    </source>
</evidence>
<organism evidence="2 3">
    <name type="scientific">Boletus edulis BED1</name>
    <dbReference type="NCBI Taxonomy" id="1328754"/>
    <lineage>
        <taxon>Eukaryota</taxon>
        <taxon>Fungi</taxon>
        <taxon>Dikarya</taxon>
        <taxon>Basidiomycota</taxon>
        <taxon>Agaricomycotina</taxon>
        <taxon>Agaricomycetes</taxon>
        <taxon>Agaricomycetidae</taxon>
        <taxon>Boletales</taxon>
        <taxon>Boletineae</taxon>
        <taxon>Boletaceae</taxon>
        <taxon>Boletoideae</taxon>
        <taxon>Boletus</taxon>
    </lineage>
</organism>